<feature type="transmembrane region" description="Helical" evidence="6">
    <location>
        <begin position="266"/>
        <end position="287"/>
    </location>
</feature>
<dbReference type="InterPro" id="IPR053160">
    <property type="entry name" value="MFS_DHA3_Transporter"/>
</dbReference>
<evidence type="ECO:0000256" key="4">
    <source>
        <dbReference type="ARBA" id="ARBA00022989"/>
    </source>
</evidence>
<dbReference type="STRING" id="1133569.FD21_GL001140"/>
<sequence>MHKNLGNYFPFTGVLILKIKYRRNISCGYSYSLLAFFGITSLWVIYLQQQGLSLVEIGWCESIFHLTSFLFEVPSGLLADRFSYRANLFVSRLMAILSAVLLLISHDFWLDVISFVISALSYNLQSGTLEALLYDSLKLDQQSNRYPQVISWTNVIIEFADASGVILAGLFVHWHFGLVYVIEILVSLLALISVSLLKEPSKRATEEQSAQPADQSLWQLLQLSWRTLRDVPLLRNLMIFQALFDGFCTTYYFYFQSLMDNQHFAGWLISTLLAISAMINIAVMKAAPWLQRKVSKRQLVLGLSLALTGLLLLNWLGQLTIYLLVFLLTTGLTSLNEPIFSSYYNDLIDSTQRATLLSVANLLFSLIMIMLFPLTGWLLEKFSFAATFGLYGGCLLLILLTILRSAVPAKG</sequence>
<keyword evidence="5 6" id="KW-0472">Membrane</keyword>
<proteinExistence type="predicted"/>
<dbReference type="PANTHER" id="PTHR23530">
    <property type="entry name" value="TRANSPORT PROTEIN-RELATED"/>
    <property type="match status" value="1"/>
</dbReference>
<organism evidence="8 9">
    <name type="scientific">Liquorilactobacillus vini DSM 20605</name>
    <dbReference type="NCBI Taxonomy" id="1133569"/>
    <lineage>
        <taxon>Bacteria</taxon>
        <taxon>Bacillati</taxon>
        <taxon>Bacillota</taxon>
        <taxon>Bacilli</taxon>
        <taxon>Lactobacillales</taxon>
        <taxon>Lactobacillaceae</taxon>
        <taxon>Liquorilactobacillus</taxon>
    </lineage>
</organism>
<dbReference type="Pfam" id="PF07690">
    <property type="entry name" value="MFS_1"/>
    <property type="match status" value="1"/>
</dbReference>
<dbReference type="InterPro" id="IPR036259">
    <property type="entry name" value="MFS_trans_sf"/>
</dbReference>
<keyword evidence="4 6" id="KW-1133">Transmembrane helix</keyword>
<keyword evidence="3 6" id="KW-0812">Transmembrane</keyword>
<evidence type="ECO:0000256" key="2">
    <source>
        <dbReference type="ARBA" id="ARBA00022448"/>
    </source>
</evidence>
<comment type="caution">
    <text evidence="8">The sequence shown here is derived from an EMBL/GenBank/DDBJ whole genome shotgun (WGS) entry which is preliminary data.</text>
</comment>
<evidence type="ECO:0000313" key="8">
    <source>
        <dbReference type="EMBL" id="KRM88546.1"/>
    </source>
</evidence>
<feature type="domain" description="Major facilitator superfamily (MFS) profile" evidence="7">
    <location>
        <begin position="16"/>
        <end position="410"/>
    </location>
</feature>
<feature type="transmembrane region" description="Helical" evidence="6">
    <location>
        <begin position="233"/>
        <end position="254"/>
    </location>
</feature>
<evidence type="ECO:0000259" key="7">
    <source>
        <dbReference type="PROSITE" id="PS50850"/>
    </source>
</evidence>
<dbReference type="eggNOG" id="COG2814">
    <property type="taxonomic scope" value="Bacteria"/>
</dbReference>
<keyword evidence="9" id="KW-1185">Reference proteome</keyword>
<feature type="transmembrane region" description="Helical" evidence="6">
    <location>
        <begin position="322"/>
        <end position="344"/>
    </location>
</feature>
<dbReference type="PATRIC" id="fig|1133569.4.peg.1269"/>
<feature type="transmembrane region" description="Helical" evidence="6">
    <location>
        <begin position="178"/>
        <end position="197"/>
    </location>
</feature>
<dbReference type="InterPro" id="IPR011701">
    <property type="entry name" value="MFS"/>
</dbReference>
<dbReference type="Gene3D" id="1.20.1250.20">
    <property type="entry name" value="MFS general substrate transporter like domains"/>
    <property type="match status" value="1"/>
</dbReference>
<dbReference type="AlphaFoldDB" id="A0A0R2CBQ5"/>
<reference evidence="8 9" key="1">
    <citation type="journal article" date="2015" name="Genome Announc.">
        <title>Expanding the biotechnology potential of lactobacilli through comparative genomics of 213 strains and associated genera.</title>
        <authorList>
            <person name="Sun Z."/>
            <person name="Harris H.M."/>
            <person name="McCann A."/>
            <person name="Guo C."/>
            <person name="Argimon S."/>
            <person name="Zhang W."/>
            <person name="Yang X."/>
            <person name="Jeffery I.B."/>
            <person name="Cooney J.C."/>
            <person name="Kagawa T.F."/>
            <person name="Liu W."/>
            <person name="Song Y."/>
            <person name="Salvetti E."/>
            <person name="Wrobel A."/>
            <person name="Rasinkangas P."/>
            <person name="Parkhill J."/>
            <person name="Rea M.C."/>
            <person name="O'Sullivan O."/>
            <person name="Ritari J."/>
            <person name="Douillard F.P."/>
            <person name="Paul Ross R."/>
            <person name="Yang R."/>
            <person name="Briner A.E."/>
            <person name="Felis G.E."/>
            <person name="de Vos W.M."/>
            <person name="Barrangou R."/>
            <person name="Klaenhammer T.R."/>
            <person name="Caufield P.W."/>
            <person name="Cui Y."/>
            <person name="Zhang H."/>
            <person name="O'Toole P.W."/>
        </authorList>
    </citation>
    <scope>NUCLEOTIDE SEQUENCE [LARGE SCALE GENOMIC DNA]</scope>
    <source>
        <strain evidence="8 9">DSM 20605</strain>
    </source>
</reference>
<evidence type="ECO:0000256" key="6">
    <source>
        <dbReference type="SAM" id="Phobius"/>
    </source>
</evidence>
<dbReference type="Proteomes" id="UP000051576">
    <property type="component" value="Unassembled WGS sequence"/>
</dbReference>
<evidence type="ECO:0000313" key="9">
    <source>
        <dbReference type="Proteomes" id="UP000051576"/>
    </source>
</evidence>
<feature type="transmembrane region" description="Helical" evidence="6">
    <location>
        <begin position="356"/>
        <end position="378"/>
    </location>
</feature>
<accession>A0A0R2CBQ5</accession>
<feature type="transmembrane region" description="Helical" evidence="6">
    <location>
        <begin position="384"/>
        <end position="403"/>
    </location>
</feature>
<dbReference type="PROSITE" id="PS50850">
    <property type="entry name" value="MFS"/>
    <property type="match status" value="1"/>
</dbReference>
<name>A0A0R2CBQ5_9LACO</name>
<keyword evidence="2" id="KW-0813">Transport</keyword>
<evidence type="ECO:0000256" key="1">
    <source>
        <dbReference type="ARBA" id="ARBA00004651"/>
    </source>
</evidence>
<dbReference type="PANTHER" id="PTHR23530:SF1">
    <property type="entry name" value="PERMEASE, MAJOR FACILITATOR SUPERFAMILY-RELATED"/>
    <property type="match status" value="1"/>
</dbReference>
<evidence type="ECO:0000256" key="3">
    <source>
        <dbReference type="ARBA" id="ARBA00022692"/>
    </source>
</evidence>
<dbReference type="SUPFAM" id="SSF103473">
    <property type="entry name" value="MFS general substrate transporter"/>
    <property type="match status" value="1"/>
</dbReference>
<comment type="subcellular location">
    <subcellularLocation>
        <location evidence="1">Cell membrane</location>
        <topology evidence="1">Multi-pass membrane protein</topology>
    </subcellularLocation>
</comment>
<evidence type="ECO:0000256" key="5">
    <source>
        <dbReference type="ARBA" id="ARBA00023136"/>
    </source>
</evidence>
<dbReference type="GO" id="GO:0022857">
    <property type="term" value="F:transmembrane transporter activity"/>
    <property type="evidence" value="ECO:0007669"/>
    <property type="project" value="InterPro"/>
</dbReference>
<dbReference type="CDD" id="cd06174">
    <property type="entry name" value="MFS"/>
    <property type="match status" value="1"/>
</dbReference>
<dbReference type="OrthoDB" id="9816124at2"/>
<gene>
    <name evidence="8" type="ORF">FD21_GL001140</name>
</gene>
<feature type="transmembrane region" description="Helical" evidence="6">
    <location>
        <begin position="52"/>
        <end position="74"/>
    </location>
</feature>
<feature type="transmembrane region" description="Helical" evidence="6">
    <location>
        <begin position="86"/>
        <end position="106"/>
    </location>
</feature>
<dbReference type="InterPro" id="IPR020846">
    <property type="entry name" value="MFS_dom"/>
</dbReference>
<protein>
    <submittedName>
        <fullName evidence="8">Major facilitator superfamily protein</fullName>
    </submittedName>
</protein>
<dbReference type="GO" id="GO:0005886">
    <property type="term" value="C:plasma membrane"/>
    <property type="evidence" value="ECO:0007669"/>
    <property type="project" value="UniProtKB-SubCell"/>
</dbReference>
<feature type="transmembrane region" description="Helical" evidence="6">
    <location>
        <begin position="28"/>
        <end position="46"/>
    </location>
</feature>
<feature type="transmembrane region" description="Helical" evidence="6">
    <location>
        <begin position="299"/>
        <end position="316"/>
    </location>
</feature>
<dbReference type="EMBL" id="AYYX01000030">
    <property type="protein sequence ID" value="KRM88546.1"/>
    <property type="molecule type" value="Genomic_DNA"/>
</dbReference>